<evidence type="ECO:0008006" key="3">
    <source>
        <dbReference type="Google" id="ProtNLM"/>
    </source>
</evidence>
<keyword evidence="2" id="KW-1185">Reference proteome</keyword>
<organism evidence="1 2">
    <name type="scientific">Trichomonas vaginalis (strain ATCC PRA-98 / G3)</name>
    <dbReference type="NCBI Taxonomy" id="412133"/>
    <lineage>
        <taxon>Eukaryota</taxon>
        <taxon>Metamonada</taxon>
        <taxon>Parabasalia</taxon>
        <taxon>Trichomonadida</taxon>
        <taxon>Trichomonadidae</taxon>
        <taxon>Trichomonas</taxon>
    </lineage>
</organism>
<name>A2F1K4_TRIV3</name>
<dbReference type="InterPro" id="IPR008979">
    <property type="entry name" value="Galactose-bd-like_sf"/>
</dbReference>
<dbReference type="VEuPathDB" id="TrichDB:TVAG_440480"/>
<dbReference type="KEGG" id="tva:4759047"/>
<dbReference type="VEuPathDB" id="TrichDB:TVAGG3_0369360"/>
<dbReference type="EMBL" id="DS113574">
    <property type="protein sequence ID" value="EAY01222.1"/>
    <property type="molecule type" value="Genomic_DNA"/>
</dbReference>
<dbReference type="SUPFAM" id="SSF49785">
    <property type="entry name" value="Galactose-binding domain-like"/>
    <property type="match status" value="1"/>
</dbReference>
<dbReference type="Gene3D" id="2.60.120.260">
    <property type="entry name" value="Galactose-binding domain-like"/>
    <property type="match status" value="1"/>
</dbReference>
<dbReference type="AlphaFoldDB" id="A2F1K4"/>
<protein>
    <recommendedName>
        <fullName evidence="3">F5/8 type C domain-containing protein</fullName>
    </recommendedName>
</protein>
<reference evidence="1" key="2">
    <citation type="journal article" date="2007" name="Science">
        <title>Draft genome sequence of the sexually transmitted pathogen Trichomonas vaginalis.</title>
        <authorList>
            <person name="Carlton J.M."/>
            <person name="Hirt R.P."/>
            <person name="Silva J.C."/>
            <person name="Delcher A.L."/>
            <person name="Schatz M."/>
            <person name="Zhao Q."/>
            <person name="Wortman J.R."/>
            <person name="Bidwell S.L."/>
            <person name="Alsmark U.C.M."/>
            <person name="Besteiro S."/>
            <person name="Sicheritz-Ponten T."/>
            <person name="Noel C.J."/>
            <person name="Dacks J.B."/>
            <person name="Foster P.G."/>
            <person name="Simillion C."/>
            <person name="Van de Peer Y."/>
            <person name="Miranda-Saavedra D."/>
            <person name="Barton G.J."/>
            <person name="Westrop G.D."/>
            <person name="Mueller S."/>
            <person name="Dessi D."/>
            <person name="Fiori P.L."/>
            <person name="Ren Q."/>
            <person name="Paulsen I."/>
            <person name="Zhang H."/>
            <person name="Bastida-Corcuera F.D."/>
            <person name="Simoes-Barbosa A."/>
            <person name="Brown M.T."/>
            <person name="Hayes R.D."/>
            <person name="Mukherjee M."/>
            <person name="Okumura C.Y."/>
            <person name="Schneider R."/>
            <person name="Smith A.J."/>
            <person name="Vanacova S."/>
            <person name="Villalvazo M."/>
            <person name="Haas B.J."/>
            <person name="Pertea M."/>
            <person name="Feldblyum T.V."/>
            <person name="Utterback T.R."/>
            <person name="Shu C.L."/>
            <person name="Osoegawa K."/>
            <person name="de Jong P.J."/>
            <person name="Hrdy I."/>
            <person name="Horvathova L."/>
            <person name="Zubacova Z."/>
            <person name="Dolezal P."/>
            <person name="Malik S.B."/>
            <person name="Logsdon J.M. Jr."/>
            <person name="Henze K."/>
            <person name="Gupta A."/>
            <person name="Wang C.C."/>
            <person name="Dunne R.L."/>
            <person name="Upcroft J.A."/>
            <person name="Upcroft P."/>
            <person name="White O."/>
            <person name="Salzberg S.L."/>
            <person name="Tang P."/>
            <person name="Chiu C.-H."/>
            <person name="Lee Y.-S."/>
            <person name="Embley T.M."/>
            <person name="Coombs G.H."/>
            <person name="Mottram J.C."/>
            <person name="Tachezy J."/>
            <person name="Fraser-Liggett C.M."/>
            <person name="Johnson P.J."/>
        </authorList>
    </citation>
    <scope>NUCLEOTIDE SEQUENCE [LARGE SCALE GENOMIC DNA]</scope>
    <source>
        <strain evidence="1">G3</strain>
    </source>
</reference>
<dbReference type="Proteomes" id="UP000001542">
    <property type="component" value="Unassembled WGS sequence"/>
</dbReference>
<evidence type="ECO:0000313" key="1">
    <source>
        <dbReference type="EMBL" id="EAY01222.1"/>
    </source>
</evidence>
<dbReference type="InParanoid" id="A2F1K4"/>
<gene>
    <name evidence="1" type="ORF">TVAG_440480</name>
</gene>
<proteinExistence type="predicted"/>
<reference evidence="1" key="1">
    <citation type="submission" date="2006-10" db="EMBL/GenBank/DDBJ databases">
        <authorList>
            <person name="Amadeo P."/>
            <person name="Zhao Q."/>
            <person name="Wortman J."/>
            <person name="Fraser-Liggett C."/>
            <person name="Carlton J."/>
        </authorList>
    </citation>
    <scope>NUCLEOTIDE SEQUENCE</scope>
    <source>
        <strain evidence="1">G3</strain>
    </source>
</reference>
<sequence length="224" mass="25968">MISLFTSLCTSIESNGIFSKVYDNKIVVIETSGSSKQYINGSLQLTKPEYAIYPWDKKYDWCSNCGHTYEEHPWITFSLNSRKFKIHGYFVRAGCCYGTAQCCCEDEYYHYCVRCCLFSWSLQISNDNKTWKDVHKVEKDYDMKYCKEKSYEFKETYEAKYVRLIQDQSCPGDPPCIAINKLDLFGEVIDEGESGEENFVSYHDDDDDVSIIGHISKNGNVKIN</sequence>
<evidence type="ECO:0000313" key="2">
    <source>
        <dbReference type="Proteomes" id="UP000001542"/>
    </source>
</evidence>
<accession>A2F1K4</accession>
<dbReference type="RefSeq" id="XP_001330138.1">
    <property type="nucleotide sequence ID" value="XM_001330103.1"/>
</dbReference>